<organism evidence="2 3">
    <name type="scientific">Microlunatus endophyticus</name>
    <dbReference type="NCBI Taxonomy" id="1716077"/>
    <lineage>
        <taxon>Bacteria</taxon>
        <taxon>Bacillati</taxon>
        <taxon>Actinomycetota</taxon>
        <taxon>Actinomycetes</taxon>
        <taxon>Propionibacteriales</taxon>
        <taxon>Propionibacteriaceae</taxon>
        <taxon>Microlunatus</taxon>
    </lineage>
</organism>
<reference evidence="2" key="1">
    <citation type="journal article" date="2014" name="Int. J. Syst. Evol. Microbiol.">
        <title>Complete genome sequence of Corynebacterium casei LMG S-19264T (=DSM 44701T), isolated from a smear-ripened cheese.</title>
        <authorList>
            <consortium name="US DOE Joint Genome Institute (JGI-PGF)"/>
            <person name="Walter F."/>
            <person name="Albersmeier A."/>
            <person name="Kalinowski J."/>
            <person name="Ruckert C."/>
        </authorList>
    </citation>
    <scope>NUCLEOTIDE SEQUENCE</scope>
    <source>
        <strain evidence="2">CGMCC 4.7306</strain>
    </source>
</reference>
<keyword evidence="1" id="KW-0472">Membrane</keyword>
<keyword evidence="1" id="KW-1133">Transmembrane helix</keyword>
<comment type="caution">
    <text evidence="2">The sequence shown here is derived from an EMBL/GenBank/DDBJ whole genome shotgun (WGS) entry which is preliminary data.</text>
</comment>
<dbReference type="AlphaFoldDB" id="A0A917S413"/>
<evidence type="ECO:0000256" key="1">
    <source>
        <dbReference type="SAM" id="Phobius"/>
    </source>
</evidence>
<evidence type="ECO:0000313" key="3">
    <source>
        <dbReference type="Proteomes" id="UP000613840"/>
    </source>
</evidence>
<dbReference type="Proteomes" id="UP000613840">
    <property type="component" value="Unassembled WGS sequence"/>
</dbReference>
<sequence length="87" mass="9532">MLRRLIWFVLGAAVGIFLIRKIRGYLAKSRPEAIAGRVRQGLGERAGGIGAAATDFVDRARAAMAEREEEILDALGRNQPADDNPER</sequence>
<dbReference type="EMBL" id="BMMZ01000002">
    <property type="protein sequence ID" value="GGL52917.1"/>
    <property type="molecule type" value="Genomic_DNA"/>
</dbReference>
<dbReference type="RefSeq" id="WP_188893995.1">
    <property type="nucleotide sequence ID" value="NZ_BMMZ01000002.1"/>
</dbReference>
<name>A0A917S413_9ACTN</name>
<evidence type="ECO:0000313" key="2">
    <source>
        <dbReference type="EMBL" id="GGL52917.1"/>
    </source>
</evidence>
<accession>A0A917S413</accession>
<protein>
    <submittedName>
        <fullName evidence="2">Uncharacterized protein</fullName>
    </submittedName>
</protein>
<feature type="transmembrane region" description="Helical" evidence="1">
    <location>
        <begin position="6"/>
        <end position="22"/>
    </location>
</feature>
<keyword evidence="3" id="KW-1185">Reference proteome</keyword>
<keyword evidence="1" id="KW-0812">Transmembrane</keyword>
<gene>
    <name evidence="2" type="ORF">GCM10011575_09090</name>
</gene>
<reference evidence="2" key="2">
    <citation type="submission" date="2020-09" db="EMBL/GenBank/DDBJ databases">
        <authorList>
            <person name="Sun Q."/>
            <person name="Zhou Y."/>
        </authorList>
    </citation>
    <scope>NUCLEOTIDE SEQUENCE</scope>
    <source>
        <strain evidence="2">CGMCC 4.7306</strain>
    </source>
</reference>
<proteinExistence type="predicted"/>